<dbReference type="Proteomes" id="UP001479436">
    <property type="component" value="Unassembled WGS sequence"/>
</dbReference>
<feature type="compositionally biased region" description="Polar residues" evidence="1">
    <location>
        <begin position="230"/>
        <end position="248"/>
    </location>
</feature>
<sequence>MGKWAEKSYDDELLRKMKKLFNEISEKSEKDNAEPPISYQSFVETFDENDHFIRRLFEFLVKDTTQRHRKKRSHQTYSELQRHHPNLSSIFQVLPPSRHEAGGILSSPLSPNIPETSGSSSHVIRPHMERRLSRDHSRHLTALLQRQAAMARLNHSHSSRAPTSRNPNTQSPQVPSVLSAQGPHPFPNFAVRRRSIPIDVEHGRERERAALARRMSLFAHRQPPIPTISEFESNPETASLNSTHNTEFQFPGTIQEEN</sequence>
<feature type="region of interest" description="Disordered" evidence="1">
    <location>
        <begin position="149"/>
        <end position="189"/>
    </location>
</feature>
<reference evidence="2 3" key="1">
    <citation type="submission" date="2023-04" db="EMBL/GenBank/DDBJ databases">
        <title>Genome of Basidiobolus ranarum AG-B5.</title>
        <authorList>
            <person name="Stajich J.E."/>
            <person name="Carter-House D."/>
            <person name="Gryganskyi A."/>
        </authorList>
    </citation>
    <scope>NUCLEOTIDE SEQUENCE [LARGE SCALE GENOMIC DNA]</scope>
    <source>
        <strain evidence="2 3">AG-B5</strain>
    </source>
</reference>
<feature type="region of interest" description="Disordered" evidence="1">
    <location>
        <begin position="223"/>
        <end position="258"/>
    </location>
</feature>
<accession>A0ABR2VT21</accession>
<organism evidence="2 3">
    <name type="scientific">Basidiobolus ranarum</name>
    <dbReference type="NCBI Taxonomy" id="34480"/>
    <lineage>
        <taxon>Eukaryota</taxon>
        <taxon>Fungi</taxon>
        <taxon>Fungi incertae sedis</taxon>
        <taxon>Zoopagomycota</taxon>
        <taxon>Entomophthoromycotina</taxon>
        <taxon>Basidiobolomycetes</taxon>
        <taxon>Basidiobolales</taxon>
        <taxon>Basidiobolaceae</taxon>
        <taxon>Basidiobolus</taxon>
    </lineage>
</organism>
<comment type="caution">
    <text evidence="2">The sequence shown here is derived from an EMBL/GenBank/DDBJ whole genome shotgun (WGS) entry which is preliminary data.</text>
</comment>
<feature type="compositionally biased region" description="Polar residues" evidence="1">
    <location>
        <begin position="159"/>
        <end position="179"/>
    </location>
</feature>
<gene>
    <name evidence="2" type="ORF">K7432_012042</name>
</gene>
<evidence type="ECO:0000313" key="3">
    <source>
        <dbReference type="Proteomes" id="UP001479436"/>
    </source>
</evidence>
<evidence type="ECO:0000313" key="2">
    <source>
        <dbReference type="EMBL" id="KAK9700766.1"/>
    </source>
</evidence>
<evidence type="ECO:0000256" key="1">
    <source>
        <dbReference type="SAM" id="MobiDB-lite"/>
    </source>
</evidence>
<dbReference type="EMBL" id="JASJQH010007876">
    <property type="protein sequence ID" value="KAK9700766.1"/>
    <property type="molecule type" value="Genomic_DNA"/>
</dbReference>
<proteinExistence type="predicted"/>
<protein>
    <submittedName>
        <fullName evidence="2">Uncharacterized protein</fullName>
    </submittedName>
</protein>
<name>A0ABR2VT21_9FUNG</name>
<keyword evidence="3" id="KW-1185">Reference proteome</keyword>